<dbReference type="EMBL" id="UEYP01000007">
    <property type="protein sequence ID" value="SSC68385.1"/>
    <property type="molecule type" value="Genomic_DNA"/>
</dbReference>
<dbReference type="Proteomes" id="UP000254764">
    <property type="component" value="Unassembled WGS sequence"/>
</dbReference>
<name>A0A376AKN6_9HYPH</name>
<evidence type="ECO:0000313" key="1">
    <source>
        <dbReference type="EMBL" id="SSC68385.1"/>
    </source>
</evidence>
<proteinExistence type="predicted"/>
<reference evidence="2" key="1">
    <citation type="submission" date="2018-07" db="EMBL/GenBank/DDBJ databases">
        <authorList>
            <person name="Peiro R."/>
            <person name="Begona"/>
            <person name="Cbmso G."/>
            <person name="Lopez M."/>
            <person name="Gonzalez S."/>
        </authorList>
    </citation>
    <scope>NUCLEOTIDE SEQUENCE [LARGE SCALE GENOMIC DNA]</scope>
</reference>
<keyword evidence="2" id="KW-1185">Reference proteome</keyword>
<gene>
    <name evidence="1" type="ORF">RHIZ70_4093</name>
</gene>
<sequence length="47" mass="4985">MFWFNFQRLRAIHPPGEPVGGDPLLPGANIPSAIAGTKRPVTTPGMA</sequence>
<organism evidence="1 2">
    <name type="scientific">Ciceribacter selenitireducens ATCC BAA-1503</name>
    <dbReference type="NCBI Taxonomy" id="1336235"/>
    <lineage>
        <taxon>Bacteria</taxon>
        <taxon>Pseudomonadati</taxon>
        <taxon>Pseudomonadota</taxon>
        <taxon>Alphaproteobacteria</taxon>
        <taxon>Hyphomicrobiales</taxon>
        <taxon>Rhizobiaceae</taxon>
        <taxon>Ciceribacter</taxon>
    </lineage>
</organism>
<protein>
    <submittedName>
        <fullName evidence="1">Uncharacterized protein</fullName>
    </submittedName>
</protein>
<dbReference type="AlphaFoldDB" id="A0A376AKN6"/>
<accession>A0A376AKN6</accession>
<evidence type="ECO:0000313" key="2">
    <source>
        <dbReference type="Proteomes" id="UP000254764"/>
    </source>
</evidence>